<name>A0A0P9GYG5_RHOGW</name>
<dbReference type="OrthoDB" id="407275at2759"/>
<dbReference type="InterPro" id="IPR006094">
    <property type="entry name" value="Oxid_FAD_bind_N"/>
</dbReference>
<keyword evidence="4" id="KW-0274">FAD</keyword>
<dbReference type="PROSITE" id="PS00862">
    <property type="entry name" value="OX2_COVAL_FAD"/>
    <property type="match status" value="1"/>
</dbReference>
<comment type="cofactor">
    <cofactor evidence="1">
        <name>FAD</name>
        <dbReference type="ChEBI" id="CHEBI:57692"/>
    </cofactor>
</comment>
<gene>
    <name evidence="8" type="ORF">RHOBADRAFT_55903</name>
</gene>
<evidence type="ECO:0000256" key="2">
    <source>
        <dbReference type="ARBA" id="ARBA00005466"/>
    </source>
</evidence>
<keyword evidence="6" id="KW-0732">Signal</keyword>
<evidence type="ECO:0000256" key="1">
    <source>
        <dbReference type="ARBA" id="ARBA00001974"/>
    </source>
</evidence>
<dbReference type="InterPro" id="IPR012951">
    <property type="entry name" value="BBE"/>
</dbReference>
<dbReference type="PANTHER" id="PTHR42973">
    <property type="entry name" value="BINDING OXIDOREDUCTASE, PUTATIVE (AFU_ORTHOLOGUE AFUA_1G17690)-RELATED"/>
    <property type="match status" value="1"/>
</dbReference>
<evidence type="ECO:0000259" key="7">
    <source>
        <dbReference type="PROSITE" id="PS51387"/>
    </source>
</evidence>
<proteinExistence type="inferred from homology"/>
<feature type="chain" id="PRO_5006158141" description="FAD-binding PCMH-type domain-containing protein" evidence="6">
    <location>
        <begin position="25"/>
        <end position="514"/>
    </location>
</feature>
<dbReference type="GO" id="GO:0016491">
    <property type="term" value="F:oxidoreductase activity"/>
    <property type="evidence" value="ECO:0007669"/>
    <property type="project" value="UniProtKB-KW"/>
</dbReference>
<dbReference type="GO" id="GO:0071949">
    <property type="term" value="F:FAD binding"/>
    <property type="evidence" value="ECO:0007669"/>
    <property type="project" value="InterPro"/>
</dbReference>
<dbReference type="Pfam" id="PF01565">
    <property type="entry name" value="FAD_binding_4"/>
    <property type="match status" value="1"/>
</dbReference>
<keyword evidence="3" id="KW-0285">Flavoprotein</keyword>
<evidence type="ECO:0000256" key="3">
    <source>
        <dbReference type="ARBA" id="ARBA00022630"/>
    </source>
</evidence>
<dbReference type="RefSeq" id="XP_018268487.1">
    <property type="nucleotide sequence ID" value="XM_018418078.1"/>
</dbReference>
<organism evidence="8 9">
    <name type="scientific">Rhodotorula graminis (strain WP1)</name>
    <dbReference type="NCBI Taxonomy" id="578459"/>
    <lineage>
        <taxon>Eukaryota</taxon>
        <taxon>Fungi</taxon>
        <taxon>Dikarya</taxon>
        <taxon>Basidiomycota</taxon>
        <taxon>Pucciniomycotina</taxon>
        <taxon>Microbotryomycetes</taxon>
        <taxon>Sporidiobolales</taxon>
        <taxon>Sporidiobolaceae</taxon>
        <taxon>Rhodotorula</taxon>
    </lineage>
</organism>
<dbReference type="PROSITE" id="PS51387">
    <property type="entry name" value="FAD_PCMH"/>
    <property type="match status" value="1"/>
</dbReference>
<evidence type="ECO:0000313" key="9">
    <source>
        <dbReference type="Proteomes" id="UP000053890"/>
    </source>
</evidence>
<dbReference type="SUPFAM" id="SSF56176">
    <property type="entry name" value="FAD-binding/transporter-associated domain-like"/>
    <property type="match status" value="1"/>
</dbReference>
<evidence type="ECO:0000256" key="6">
    <source>
        <dbReference type="SAM" id="SignalP"/>
    </source>
</evidence>
<evidence type="ECO:0000313" key="8">
    <source>
        <dbReference type="EMBL" id="KPV72438.1"/>
    </source>
</evidence>
<accession>A0A0P9GYG5</accession>
<dbReference type="InterPro" id="IPR006093">
    <property type="entry name" value="Oxy_OxRdtase_FAD_BS"/>
</dbReference>
<reference evidence="8 9" key="1">
    <citation type="journal article" date="2015" name="Front. Microbiol.">
        <title>Genome sequence of the plant growth promoting endophytic yeast Rhodotorula graminis WP1.</title>
        <authorList>
            <person name="Firrincieli A."/>
            <person name="Otillar R."/>
            <person name="Salamov A."/>
            <person name="Schmutz J."/>
            <person name="Khan Z."/>
            <person name="Redman R.S."/>
            <person name="Fleck N.D."/>
            <person name="Lindquist E."/>
            <person name="Grigoriev I.V."/>
            <person name="Doty S.L."/>
        </authorList>
    </citation>
    <scope>NUCLEOTIDE SEQUENCE [LARGE SCALE GENOMIC DNA]</scope>
    <source>
        <strain evidence="8 9">WP1</strain>
    </source>
</reference>
<comment type="similarity">
    <text evidence="2">Belongs to the oxygen-dependent FAD-linked oxidoreductase family.</text>
</comment>
<dbReference type="InterPro" id="IPR050416">
    <property type="entry name" value="FAD-linked_Oxidoreductase"/>
</dbReference>
<dbReference type="AlphaFoldDB" id="A0A0P9GYG5"/>
<dbReference type="OMA" id="KLYECIC"/>
<dbReference type="Proteomes" id="UP000053890">
    <property type="component" value="Unassembled WGS sequence"/>
</dbReference>
<evidence type="ECO:0000256" key="4">
    <source>
        <dbReference type="ARBA" id="ARBA00022827"/>
    </source>
</evidence>
<dbReference type="STRING" id="578459.A0A0P9GYG5"/>
<keyword evidence="9" id="KW-1185">Reference proteome</keyword>
<dbReference type="InterPro" id="IPR016166">
    <property type="entry name" value="FAD-bd_PCMH"/>
</dbReference>
<dbReference type="InterPro" id="IPR036318">
    <property type="entry name" value="FAD-bd_PCMH-like_sf"/>
</dbReference>
<keyword evidence="5" id="KW-0560">Oxidoreductase</keyword>
<dbReference type="GeneID" id="28978526"/>
<protein>
    <recommendedName>
        <fullName evidence="7">FAD-binding PCMH-type domain-containing protein</fullName>
    </recommendedName>
</protein>
<dbReference type="InterPro" id="IPR016169">
    <property type="entry name" value="FAD-bd_PCMH_sub2"/>
</dbReference>
<dbReference type="Gene3D" id="3.30.465.10">
    <property type="match status" value="1"/>
</dbReference>
<feature type="signal peptide" evidence="6">
    <location>
        <begin position="1"/>
        <end position="24"/>
    </location>
</feature>
<dbReference type="EMBL" id="KQ474087">
    <property type="protein sequence ID" value="KPV72438.1"/>
    <property type="molecule type" value="Genomic_DNA"/>
</dbReference>
<evidence type="ECO:0000256" key="5">
    <source>
        <dbReference type="ARBA" id="ARBA00023002"/>
    </source>
</evidence>
<dbReference type="Pfam" id="PF08031">
    <property type="entry name" value="BBE"/>
    <property type="match status" value="1"/>
</dbReference>
<dbReference type="Gene3D" id="3.40.462.20">
    <property type="match status" value="1"/>
</dbReference>
<dbReference type="PANTHER" id="PTHR42973:SF39">
    <property type="entry name" value="FAD-BINDING PCMH-TYPE DOMAIN-CONTAINING PROTEIN"/>
    <property type="match status" value="1"/>
</dbReference>
<feature type="domain" description="FAD-binding PCMH-type" evidence="7">
    <location>
        <begin position="64"/>
        <end position="236"/>
    </location>
</feature>
<sequence>MVLLRAVLAVAAALALNDSSSTNAAPLSARQQSLATCLQSKGLQPVTQSSGDYAADSAAYNQRIQPLPVALLYPSSSADISKALKCASSTGVKVSARGGGHSYASYGLGSGDGGFTIDLSRFNNITVDSKGLATIGGGSRLGDIYLALNDKGWAVAAGSCNGVGIGGHAGFGGYGLPSRMWGFLSDQVVGFDIVLANGTALSNVTSSSHPDLYWALKGAAPNFGLVTAYHVQAHHAPANVVIAKYTYSNPSVVNAATAFSSMASFGNTSAPANLALQAVVGRSSLEIVAVWYGPEAELGGVIGPLEDELPPSYDKTATSYSWLGATTELAGVSDLSTQGKMLQSRDSFYAKSLMTPSTIPISIDTLEAFFDYLWTSEVSNQWFVEANLWGGSNSALNDVSLNSSSFGFRDKHLAFQLYASSPTYGNPYGDEGIPFVKGMWSTIVDGMTKKGWSTNSSSPDGTAAYVNYVDPELTAEETRAQYWGSQYPRLAKLKAVYDPTQLINSPQGIVPAAS</sequence>